<evidence type="ECO:0000313" key="3">
    <source>
        <dbReference type="Proteomes" id="UP000198815"/>
    </source>
</evidence>
<protein>
    <recommendedName>
        <fullName evidence="1">ThuA-like domain-containing protein</fullName>
    </recommendedName>
</protein>
<sequence length="218" mass="24038">MAHIRVVTGHDRYADPWHPFEETSAAVSEILAAQGHGVDVQLDEPAALTGLRHVDLVVVNLGGNPEVNLAPDARWSAAQAEFGAWIREGGRVLGLHTASNAFPDWPEWPALLGGQWIRGSSWHPKRSVATFEPCPETVGHPIWAGCVPVSCYDERYSGLEVHPTSVPLVRHELSEHWEVMGWLNGDNVIYDGMGHNARSYSSPSRARFLVNEVDWLLG</sequence>
<accession>A0A1H9SLM7</accession>
<name>A0A1H9SLM7_9ACTN</name>
<dbReference type="Proteomes" id="UP000198815">
    <property type="component" value="Unassembled WGS sequence"/>
</dbReference>
<dbReference type="STRING" id="64702.SAMN05443377_1146"/>
<organism evidence="2 3">
    <name type="scientific">Propionibacterium cyclohexanicum</name>
    <dbReference type="NCBI Taxonomy" id="64702"/>
    <lineage>
        <taxon>Bacteria</taxon>
        <taxon>Bacillati</taxon>
        <taxon>Actinomycetota</taxon>
        <taxon>Actinomycetes</taxon>
        <taxon>Propionibacteriales</taxon>
        <taxon>Propionibacteriaceae</taxon>
        <taxon>Propionibacterium</taxon>
    </lineage>
</organism>
<evidence type="ECO:0000313" key="2">
    <source>
        <dbReference type="EMBL" id="SER85834.1"/>
    </source>
</evidence>
<dbReference type="OrthoDB" id="3350268at2"/>
<dbReference type="InterPro" id="IPR029062">
    <property type="entry name" value="Class_I_gatase-like"/>
</dbReference>
<keyword evidence="3" id="KW-1185">Reference proteome</keyword>
<dbReference type="Gene3D" id="3.40.50.880">
    <property type="match status" value="1"/>
</dbReference>
<gene>
    <name evidence="2" type="ORF">SAMN05443377_1146</name>
</gene>
<evidence type="ECO:0000259" key="1">
    <source>
        <dbReference type="Pfam" id="PF06283"/>
    </source>
</evidence>
<feature type="domain" description="ThuA-like" evidence="1">
    <location>
        <begin position="20"/>
        <end position="215"/>
    </location>
</feature>
<dbReference type="Pfam" id="PF06283">
    <property type="entry name" value="ThuA"/>
    <property type="match status" value="1"/>
</dbReference>
<dbReference type="SUPFAM" id="SSF52317">
    <property type="entry name" value="Class I glutamine amidotransferase-like"/>
    <property type="match status" value="1"/>
</dbReference>
<dbReference type="InterPro" id="IPR029010">
    <property type="entry name" value="ThuA-like"/>
</dbReference>
<dbReference type="RefSeq" id="WP_091969743.1">
    <property type="nucleotide sequence ID" value="NZ_FOGZ01000014.1"/>
</dbReference>
<dbReference type="EMBL" id="FOGZ01000014">
    <property type="protein sequence ID" value="SER85834.1"/>
    <property type="molecule type" value="Genomic_DNA"/>
</dbReference>
<reference evidence="2 3" key="1">
    <citation type="submission" date="2016-10" db="EMBL/GenBank/DDBJ databases">
        <authorList>
            <person name="de Groot N.N."/>
        </authorList>
    </citation>
    <scope>NUCLEOTIDE SEQUENCE [LARGE SCALE GENOMIC DNA]</scope>
    <source>
        <strain evidence="2 3">DSM 16859</strain>
    </source>
</reference>
<proteinExistence type="predicted"/>
<dbReference type="AlphaFoldDB" id="A0A1H9SLM7"/>